<dbReference type="WBParaSite" id="TMUE_0000002496.1">
    <property type="protein sequence ID" value="TMUE_0000002496.1"/>
    <property type="gene ID" value="WBGene00288255"/>
</dbReference>
<keyword evidence="1" id="KW-1185">Reference proteome</keyword>
<accession>A0A5S6Q5G1</accession>
<dbReference type="Proteomes" id="UP000046395">
    <property type="component" value="Unassembled WGS sequence"/>
</dbReference>
<protein>
    <submittedName>
        <fullName evidence="2">Ovule protein</fullName>
    </submittedName>
</protein>
<name>A0A5S6Q5G1_TRIMR</name>
<sequence>MPFHFMPFQPQDSASTNKNHLRLTHWVGSVFIQLVHVVHSKDHTSNLRSKCKLLPLSYESFEHLFCLHICKHAVN</sequence>
<evidence type="ECO:0000313" key="2">
    <source>
        <dbReference type="WBParaSite" id="TMUE_0000002496.1"/>
    </source>
</evidence>
<organism evidence="1 2">
    <name type="scientific">Trichuris muris</name>
    <name type="common">Mouse whipworm</name>
    <dbReference type="NCBI Taxonomy" id="70415"/>
    <lineage>
        <taxon>Eukaryota</taxon>
        <taxon>Metazoa</taxon>
        <taxon>Ecdysozoa</taxon>
        <taxon>Nematoda</taxon>
        <taxon>Enoplea</taxon>
        <taxon>Dorylaimia</taxon>
        <taxon>Trichinellida</taxon>
        <taxon>Trichuridae</taxon>
        <taxon>Trichuris</taxon>
    </lineage>
</organism>
<proteinExistence type="predicted"/>
<reference evidence="2" key="1">
    <citation type="submission" date="2019-12" db="UniProtKB">
        <authorList>
            <consortium name="WormBaseParasite"/>
        </authorList>
    </citation>
    <scope>IDENTIFICATION</scope>
</reference>
<evidence type="ECO:0000313" key="1">
    <source>
        <dbReference type="Proteomes" id="UP000046395"/>
    </source>
</evidence>
<dbReference type="AlphaFoldDB" id="A0A5S6Q5G1"/>